<name>A0A840QMZ7_9BACI</name>
<keyword evidence="1" id="KW-1133">Transmembrane helix</keyword>
<dbReference type="AlphaFoldDB" id="A0A840QMZ7"/>
<sequence>MLKGQRYFVCLLAVGALIYQAFQSFSFPSNNLLFYLFIILWGIISLFALVGNFQAWMKSKKTTKKSAEDV</sequence>
<evidence type="ECO:0000313" key="2">
    <source>
        <dbReference type="EMBL" id="MBB5172737.1"/>
    </source>
</evidence>
<keyword evidence="1" id="KW-0812">Transmembrane</keyword>
<reference evidence="2 3" key="1">
    <citation type="submission" date="2020-08" db="EMBL/GenBank/DDBJ databases">
        <title>Genomic Encyclopedia of Type Strains, Phase IV (KMG-IV): sequencing the most valuable type-strain genomes for metagenomic binning, comparative biology and taxonomic classification.</title>
        <authorList>
            <person name="Goeker M."/>
        </authorList>
    </citation>
    <scope>NUCLEOTIDE SEQUENCE [LARGE SCALE GENOMIC DNA]</scope>
    <source>
        <strain evidence="2 3">DSM 24696</strain>
    </source>
</reference>
<keyword evidence="1" id="KW-0472">Membrane</keyword>
<evidence type="ECO:0000313" key="3">
    <source>
        <dbReference type="Proteomes" id="UP000551878"/>
    </source>
</evidence>
<proteinExistence type="predicted"/>
<organism evidence="2 3">
    <name type="scientific">Texcoconibacillus texcoconensis</name>
    <dbReference type="NCBI Taxonomy" id="1095777"/>
    <lineage>
        <taxon>Bacteria</taxon>
        <taxon>Bacillati</taxon>
        <taxon>Bacillota</taxon>
        <taxon>Bacilli</taxon>
        <taxon>Bacillales</taxon>
        <taxon>Bacillaceae</taxon>
        <taxon>Texcoconibacillus</taxon>
    </lineage>
</organism>
<gene>
    <name evidence="2" type="ORF">HNQ41_000881</name>
</gene>
<dbReference type="RefSeq" id="WP_184663196.1">
    <property type="nucleotide sequence ID" value="NZ_JACHHB010000003.1"/>
</dbReference>
<dbReference type="Proteomes" id="UP000551878">
    <property type="component" value="Unassembled WGS sequence"/>
</dbReference>
<dbReference type="EMBL" id="JACHHB010000003">
    <property type="protein sequence ID" value="MBB5172737.1"/>
    <property type="molecule type" value="Genomic_DNA"/>
</dbReference>
<accession>A0A840QMZ7</accession>
<feature type="transmembrane region" description="Helical" evidence="1">
    <location>
        <begin position="33"/>
        <end position="56"/>
    </location>
</feature>
<comment type="caution">
    <text evidence="2">The sequence shown here is derived from an EMBL/GenBank/DDBJ whole genome shotgun (WGS) entry which is preliminary data.</text>
</comment>
<keyword evidence="3" id="KW-1185">Reference proteome</keyword>
<protein>
    <submittedName>
        <fullName evidence="2">Membrane protein DedA with SNARE-associated domain</fullName>
    </submittedName>
</protein>
<evidence type="ECO:0000256" key="1">
    <source>
        <dbReference type="SAM" id="Phobius"/>
    </source>
</evidence>